<dbReference type="GO" id="GO:0004252">
    <property type="term" value="F:serine-type endopeptidase activity"/>
    <property type="evidence" value="ECO:0007669"/>
    <property type="project" value="InterPro"/>
</dbReference>
<protein>
    <submittedName>
        <fullName evidence="7">Trypsin-like peptidase domain-containing protein</fullName>
    </submittedName>
</protein>
<dbReference type="Pfam" id="PF13180">
    <property type="entry name" value="PDZ_2"/>
    <property type="match status" value="1"/>
</dbReference>
<dbReference type="PANTHER" id="PTHR43343">
    <property type="entry name" value="PEPTIDASE S12"/>
    <property type="match status" value="1"/>
</dbReference>
<dbReference type="InterPro" id="IPR009003">
    <property type="entry name" value="Peptidase_S1_PA"/>
</dbReference>
<evidence type="ECO:0000256" key="1">
    <source>
        <dbReference type="ARBA" id="ARBA00010541"/>
    </source>
</evidence>
<feature type="transmembrane region" description="Helical" evidence="5">
    <location>
        <begin position="163"/>
        <end position="185"/>
    </location>
</feature>
<keyword evidence="2" id="KW-0645">Protease</keyword>
<organism evidence="7 8">
    <name type="scientific">Nakamurella leprariae</name>
    <dbReference type="NCBI Taxonomy" id="2803911"/>
    <lineage>
        <taxon>Bacteria</taxon>
        <taxon>Bacillati</taxon>
        <taxon>Actinomycetota</taxon>
        <taxon>Actinomycetes</taxon>
        <taxon>Nakamurellales</taxon>
        <taxon>Nakamurellaceae</taxon>
        <taxon>Nakamurella</taxon>
    </lineage>
</organism>
<dbReference type="SUPFAM" id="SSF50494">
    <property type="entry name" value="Trypsin-like serine proteases"/>
    <property type="match status" value="1"/>
</dbReference>
<keyword evidence="8" id="KW-1185">Reference proteome</keyword>
<evidence type="ECO:0000259" key="6">
    <source>
        <dbReference type="PROSITE" id="PS50106"/>
    </source>
</evidence>
<evidence type="ECO:0000256" key="3">
    <source>
        <dbReference type="ARBA" id="ARBA00022801"/>
    </source>
</evidence>
<dbReference type="Gene3D" id="2.30.42.10">
    <property type="match status" value="1"/>
</dbReference>
<dbReference type="PROSITE" id="PS50106">
    <property type="entry name" value="PDZ"/>
    <property type="match status" value="1"/>
</dbReference>
<dbReference type="Gene3D" id="2.40.10.10">
    <property type="entry name" value="Trypsin-like serine proteases"/>
    <property type="match status" value="2"/>
</dbReference>
<comment type="similarity">
    <text evidence="1">Belongs to the peptidase S1C family.</text>
</comment>
<keyword evidence="5" id="KW-0812">Transmembrane</keyword>
<reference evidence="7" key="1">
    <citation type="submission" date="2021-01" db="EMBL/GenBank/DDBJ databases">
        <title>YIM 132084 draft genome.</title>
        <authorList>
            <person name="An D."/>
        </authorList>
    </citation>
    <scope>NUCLEOTIDE SEQUENCE</scope>
    <source>
        <strain evidence="7">YIM 132084</strain>
    </source>
</reference>
<evidence type="ECO:0000256" key="5">
    <source>
        <dbReference type="SAM" id="Phobius"/>
    </source>
</evidence>
<keyword evidence="5" id="KW-1133">Transmembrane helix</keyword>
<sequence length="512" mass="51750">MDGSEPVNGAGGDRPRAGSADADVPGRRPQHGPVTPTIDPAVASVFRRPDAHHGSFRPPRPDGTGRGAVGTAPPLPDAVRSAFGRPPGVTDDLSREPGTVGVTRHDGPTRDDDDPQRRWRNPHEPTRLAGPPEASPDPEPPAALRRFTLREALFERRLRLSTLIGLLVTAMLIGAVGAVIGALVVERTPGALTDPDVELAQVQPGVVRDPGSVAEIAGRVLPSVVSIEVRTGDVGGTGSGVVIDGGYVLTNNHVVSSAATTAGAVLSVVFDDEEQTRVPGTIVGRDPLTDLAVVKVDVTGAVVAQLGDSASLAVGDPVIAIGSPLGLAGTVTTGVVSAVDRPVRLQGGGSDTDAVIDAIQTDAAVNPGNSGGPLVDATGAVIGINSAIRTLGGQESGSIGLGFAIPIETARDIAQQLIATGSVTHASIGVNARSATDGVTDGAQVQNVQTSGPAAAAGIAEGDIITRVGDRDVGNADELIVAVRAHQPGETVPVVVVRDGRETTIQVVLGSE</sequence>
<accession>A0A938YC70</accession>
<evidence type="ECO:0000256" key="4">
    <source>
        <dbReference type="SAM" id="MobiDB-lite"/>
    </source>
</evidence>
<dbReference type="InterPro" id="IPR036034">
    <property type="entry name" value="PDZ_sf"/>
</dbReference>
<evidence type="ECO:0000313" key="7">
    <source>
        <dbReference type="EMBL" id="MBM9465802.1"/>
    </source>
</evidence>
<keyword evidence="3" id="KW-0378">Hydrolase</keyword>
<feature type="region of interest" description="Disordered" evidence="4">
    <location>
        <begin position="1"/>
        <end position="142"/>
    </location>
</feature>
<dbReference type="EMBL" id="JAERWK010000001">
    <property type="protein sequence ID" value="MBM9465802.1"/>
    <property type="molecule type" value="Genomic_DNA"/>
</dbReference>
<gene>
    <name evidence="7" type="ORF">JL106_00740</name>
</gene>
<comment type="caution">
    <text evidence="7">The sequence shown here is derived from an EMBL/GenBank/DDBJ whole genome shotgun (WGS) entry which is preliminary data.</text>
</comment>
<feature type="domain" description="PDZ" evidence="6">
    <location>
        <begin position="417"/>
        <end position="500"/>
    </location>
</feature>
<dbReference type="SMART" id="SM00228">
    <property type="entry name" value="PDZ"/>
    <property type="match status" value="1"/>
</dbReference>
<dbReference type="Pfam" id="PF13365">
    <property type="entry name" value="Trypsin_2"/>
    <property type="match status" value="1"/>
</dbReference>
<name>A0A938YC70_9ACTN</name>
<proteinExistence type="inferred from homology"/>
<dbReference type="SUPFAM" id="SSF50156">
    <property type="entry name" value="PDZ domain-like"/>
    <property type="match status" value="1"/>
</dbReference>
<evidence type="ECO:0000256" key="2">
    <source>
        <dbReference type="ARBA" id="ARBA00022670"/>
    </source>
</evidence>
<dbReference type="PRINTS" id="PR00834">
    <property type="entry name" value="PROTEASES2C"/>
</dbReference>
<evidence type="ECO:0000313" key="8">
    <source>
        <dbReference type="Proteomes" id="UP000663792"/>
    </source>
</evidence>
<dbReference type="PANTHER" id="PTHR43343:SF3">
    <property type="entry name" value="PROTEASE DO-LIKE 8, CHLOROPLASTIC"/>
    <property type="match status" value="1"/>
</dbReference>
<feature type="compositionally biased region" description="Basic and acidic residues" evidence="4">
    <location>
        <begin position="103"/>
        <end position="126"/>
    </location>
</feature>
<dbReference type="GO" id="GO:0006508">
    <property type="term" value="P:proteolysis"/>
    <property type="evidence" value="ECO:0007669"/>
    <property type="project" value="UniProtKB-KW"/>
</dbReference>
<keyword evidence="5" id="KW-0472">Membrane</keyword>
<dbReference type="Proteomes" id="UP000663792">
    <property type="component" value="Unassembled WGS sequence"/>
</dbReference>
<dbReference type="InterPro" id="IPR001940">
    <property type="entry name" value="Peptidase_S1C"/>
</dbReference>
<dbReference type="AlphaFoldDB" id="A0A938YC70"/>
<dbReference type="InterPro" id="IPR001478">
    <property type="entry name" value="PDZ"/>
</dbReference>
<dbReference type="InterPro" id="IPR051201">
    <property type="entry name" value="Chloro_Bact_Ser_Proteases"/>
</dbReference>
<dbReference type="InterPro" id="IPR043504">
    <property type="entry name" value="Peptidase_S1_PA_chymotrypsin"/>
</dbReference>